<feature type="compositionally biased region" description="Low complexity" evidence="1">
    <location>
        <begin position="77"/>
        <end position="92"/>
    </location>
</feature>
<geneLocation type="plasmid" evidence="4 6">
    <name>pMP-R124</name>
</geneLocation>
<gene>
    <name evidence="4" type="primary">pilL</name>
    <name evidence="4" type="ORF">I1A_000021</name>
</gene>
<accession>K0WNG7</accession>
<keyword evidence="2" id="KW-0732">Signal</keyword>
<evidence type="ECO:0000313" key="5">
    <source>
        <dbReference type="EMBL" id="EJZ60942.1"/>
    </source>
</evidence>
<dbReference type="Pfam" id="PF10671">
    <property type="entry name" value="TcpQ"/>
    <property type="match status" value="1"/>
</dbReference>
<evidence type="ECO:0000259" key="3">
    <source>
        <dbReference type="Pfam" id="PF10671"/>
    </source>
</evidence>
<organism evidence="4">
    <name type="scientific">Pseudomonas fluorescens R124</name>
    <dbReference type="NCBI Taxonomy" id="743713"/>
    <lineage>
        <taxon>Bacteria</taxon>
        <taxon>Pseudomonadati</taxon>
        <taxon>Pseudomonadota</taxon>
        <taxon>Gammaproteobacteria</taxon>
        <taxon>Pseudomonadales</taxon>
        <taxon>Pseudomonadaceae</taxon>
        <taxon>Pseudomonas</taxon>
    </lineage>
</organism>
<dbReference type="AlphaFoldDB" id="K0WNG7"/>
<feature type="signal peptide" evidence="2">
    <location>
        <begin position="1"/>
        <end position="25"/>
    </location>
</feature>
<evidence type="ECO:0000313" key="4">
    <source>
        <dbReference type="EMBL" id="AFS51697.1"/>
    </source>
</evidence>
<feature type="domain" description="Toxin co-regulated pilus biosynthesis protein Q C-terminal" evidence="3">
    <location>
        <begin position="169"/>
        <end position="247"/>
    </location>
</feature>
<dbReference type="InterPro" id="IPR018927">
    <property type="entry name" value="Pilus_synth_Q_C"/>
</dbReference>
<dbReference type="OrthoDB" id="8527469at2"/>
<feature type="region of interest" description="Disordered" evidence="1">
    <location>
        <begin position="77"/>
        <end position="107"/>
    </location>
</feature>
<dbReference type="EMBL" id="JQ737005">
    <property type="protein sequence ID" value="AFS51697.1"/>
    <property type="molecule type" value="Genomic_DNA"/>
</dbReference>
<reference evidence="5 6" key="2">
    <citation type="submission" date="2012-08" db="EMBL/GenBank/DDBJ databases">
        <title>The genome of cave-isolated P. fluorescens strain R124 demonstrates phenotypic adaptation to the mineral environment.</title>
        <authorList>
            <person name="Barton M.D."/>
            <person name="Petronio M."/>
            <person name="Giarrizzo J.G."/>
            <person name="Bowling B.V."/>
            <person name="Barton H.A."/>
        </authorList>
    </citation>
    <scope>NUCLEOTIDE SEQUENCE [LARGE SCALE GENOMIC DNA]</scope>
    <source>
        <strain evidence="5 6">R124</strain>
        <plasmid evidence="5 6">pMP-R124</plasmid>
    </source>
</reference>
<reference evidence="4" key="1">
    <citation type="submission" date="2012-03" db="EMBL/GenBank/DDBJ databases">
        <title>The genome of cave-isolated P. fluorescens strain R124 demonstrates phenotypic adaptation to the mineral environment.</title>
        <authorList>
            <person name="Barton M.D."/>
            <person name="Petronio M."/>
            <person name="Giarrizzo J.G."/>
            <person name="Bowling B."/>
            <person name="Barton H.A."/>
        </authorList>
    </citation>
    <scope>NUCLEOTIDE SEQUENCE</scope>
    <source>
        <strain evidence="4">R124</strain>
        <plasmid evidence="4">pMP-R124</plasmid>
    </source>
</reference>
<dbReference type="Gene3D" id="3.55.50.70">
    <property type="match status" value="1"/>
</dbReference>
<dbReference type="Proteomes" id="UP000006045">
    <property type="component" value="Plasmid pMP-R124"/>
</dbReference>
<keyword evidence="4" id="KW-0614">Plasmid</keyword>
<evidence type="ECO:0000313" key="6">
    <source>
        <dbReference type="Proteomes" id="UP000006045"/>
    </source>
</evidence>
<dbReference type="EMBL" id="CM001562">
    <property type="protein sequence ID" value="EJZ60942.1"/>
    <property type="molecule type" value="Genomic_DNA"/>
</dbReference>
<proteinExistence type="predicted"/>
<sequence length="258" mass="26945">MKCKLVASELLCAALLLGCSAPKLTLPSGDWVEVNQPAFPVPPRAAVPPAPPVPPIAAPVPAVSIPTPRAPIVFGSPPATTPQQPAVATASPGSLGWAPGSSSTTTPPGRLPVASLATPAKPPVVVAAAEPAKPVTLPPKVFTAPPAPPVPVIAPVAKPIKPTPIPKPVWEAKPGDSLRGVIKSWSQRANYEVAWEAEDLDYPIDAPLRFEGTYEEAVAGIFQLYEKADRSFVVDGRRAQHRLNVSENSVKSKNKRAP</sequence>
<dbReference type="HOGENOM" id="CLU_1102076_0_0_6"/>
<feature type="chain" id="PRO_5007677292" evidence="2">
    <location>
        <begin position="26"/>
        <end position="258"/>
    </location>
</feature>
<evidence type="ECO:0000256" key="2">
    <source>
        <dbReference type="SAM" id="SignalP"/>
    </source>
</evidence>
<protein>
    <submittedName>
        <fullName evidence="4">PilL</fullName>
    </submittedName>
</protein>
<name>K0WNG7_PSEFL</name>
<evidence type="ECO:0000256" key="1">
    <source>
        <dbReference type="SAM" id="MobiDB-lite"/>
    </source>
</evidence>